<dbReference type="SMART" id="SM00257">
    <property type="entry name" value="LysM"/>
    <property type="match status" value="1"/>
</dbReference>
<dbReference type="PANTHER" id="PTHR21666:SF270">
    <property type="entry name" value="MUREIN HYDROLASE ACTIVATOR ENVC"/>
    <property type="match status" value="1"/>
</dbReference>
<dbReference type="InterPro" id="IPR016047">
    <property type="entry name" value="M23ase_b-sheet_dom"/>
</dbReference>
<dbReference type="RefSeq" id="WP_084549365.1">
    <property type="nucleotide sequence ID" value="NZ_FQYP01000001.1"/>
</dbReference>
<dbReference type="AlphaFoldDB" id="A0A1M6AWC9"/>
<protein>
    <submittedName>
        <fullName evidence="2">Murein DD-endopeptidase MepM and murein hydrolase activator NlpD, contain LysM domain</fullName>
    </submittedName>
</protein>
<keyword evidence="2" id="KW-0378">Hydrolase</keyword>
<dbReference type="InterPro" id="IPR036779">
    <property type="entry name" value="LysM_dom_sf"/>
</dbReference>
<dbReference type="InterPro" id="IPR018392">
    <property type="entry name" value="LysM"/>
</dbReference>
<accession>A0A1M6AWC9</accession>
<dbReference type="PROSITE" id="PS51782">
    <property type="entry name" value="LYSM"/>
    <property type="match status" value="1"/>
</dbReference>
<dbReference type="Gene3D" id="2.70.70.10">
    <property type="entry name" value="Glucose Permease (Domain IIA)"/>
    <property type="match status" value="1"/>
</dbReference>
<dbReference type="EMBL" id="FQYP01000001">
    <property type="protein sequence ID" value="SHI40750.1"/>
    <property type="molecule type" value="Genomic_DNA"/>
</dbReference>
<dbReference type="STRING" id="570521.SAMN04488508_101510"/>
<feature type="domain" description="LysM" evidence="1">
    <location>
        <begin position="276"/>
        <end position="320"/>
    </location>
</feature>
<proteinExistence type="predicted"/>
<dbReference type="InterPro" id="IPR050570">
    <property type="entry name" value="Cell_wall_metabolism_enzyme"/>
</dbReference>
<dbReference type="Pfam" id="PF01551">
    <property type="entry name" value="Peptidase_M23"/>
    <property type="match status" value="1"/>
</dbReference>
<dbReference type="CDD" id="cd00118">
    <property type="entry name" value="LysM"/>
    <property type="match status" value="1"/>
</dbReference>
<dbReference type="SUPFAM" id="SSF51261">
    <property type="entry name" value="Duplicated hybrid motif"/>
    <property type="match status" value="1"/>
</dbReference>
<dbReference type="PANTHER" id="PTHR21666">
    <property type="entry name" value="PEPTIDASE-RELATED"/>
    <property type="match status" value="1"/>
</dbReference>
<keyword evidence="3" id="KW-1185">Reference proteome</keyword>
<dbReference type="Proteomes" id="UP000184432">
    <property type="component" value="Unassembled WGS sequence"/>
</dbReference>
<organism evidence="2 3">
    <name type="scientific">Aquimarina spongiae</name>
    <dbReference type="NCBI Taxonomy" id="570521"/>
    <lineage>
        <taxon>Bacteria</taxon>
        <taxon>Pseudomonadati</taxon>
        <taxon>Bacteroidota</taxon>
        <taxon>Flavobacteriia</taxon>
        <taxon>Flavobacteriales</taxon>
        <taxon>Flavobacteriaceae</taxon>
        <taxon>Aquimarina</taxon>
    </lineage>
</organism>
<dbReference type="InterPro" id="IPR011055">
    <property type="entry name" value="Dup_hybrid_motif"/>
</dbReference>
<reference evidence="3" key="1">
    <citation type="submission" date="2016-11" db="EMBL/GenBank/DDBJ databases">
        <authorList>
            <person name="Varghese N."/>
            <person name="Submissions S."/>
        </authorList>
    </citation>
    <scope>NUCLEOTIDE SEQUENCE [LARGE SCALE GENOMIC DNA]</scope>
    <source>
        <strain evidence="3">DSM 22623</strain>
    </source>
</reference>
<dbReference type="GO" id="GO:0004222">
    <property type="term" value="F:metalloendopeptidase activity"/>
    <property type="evidence" value="ECO:0007669"/>
    <property type="project" value="TreeGrafter"/>
</dbReference>
<dbReference type="OrthoDB" id="9805070at2"/>
<gene>
    <name evidence="2" type="ORF">SAMN04488508_101510</name>
</gene>
<dbReference type="SUPFAM" id="SSF54106">
    <property type="entry name" value="LysM domain"/>
    <property type="match status" value="1"/>
</dbReference>
<evidence type="ECO:0000313" key="2">
    <source>
        <dbReference type="EMBL" id="SHI40750.1"/>
    </source>
</evidence>
<dbReference type="CDD" id="cd12797">
    <property type="entry name" value="M23_peptidase"/>
    <property type="match status" value="1"/>
</dbReference>
<evidence type="ECO:0000259" key="1">
    <source>
        <dbReference type="PROSITE" id="PS51782"/>
    </source>
</evidence>
<evidence type="ECO:0000313" key="3">
    <source>
        <dbReference type="Proteomes" id="UP000184432"/>
    </source>
</evidence>
<dbReference type="Pfam" id="PF01476">
    <property type="entry name" value="LysM"/>
    <property type="match status" value="1"/>
</dbReference>
<name>A0A1M6AWC9_9FLAO</name>
<dbReference type="Gene3D" id="3.10.350.10">
    <property type="entry name" value="LysM domain"/>
    <property type="match status" value="1"/>
</dbReference>
<sequence length="326" mass="37284">MFIINNRRVSYYILTVSITLLSLQGLYSQQEIHSIKYKPLASNGKIIYLPIVPEHKVITADSISNHIEDDLAYNVYEDHWDNVRFNPYGNELLDFPLELHFKDENFAAPVNRKMVVTSRYGWRRGRPHRGIDIDLVVGDSVNTILDGKIRYIGYHGGHGKTVVVRHNNGLETVYAHLSKYLVEENQEVKKGQAIGIGGITGNSRGSHLHLEVKYRGKAIHPEYVFDFSPDTKVRAETVFITRKWAVARYHRSTRKSNIDLITSLEGLDKFKEDQKKVYTVKKGDTLYAIANRHGLPLSEICKMNAIRRNSVLKIGQQIILVNSEVQ</sequence>